<proteinExistence type="predicted"/>
<dbReference type="NCBIfam" id="TIGR03476">
    <property type="entry name" value="HpnL"/>
    <property type="match status" value="1"/>
</dbReference>
<evidence type="ECO:0000256" key="4">
    <source>
        <dbReference type="ARBA" id="ARBA00022989"/>
    </source>
</evidence>
<dbReference type="OrthoDB" id="8936159at2"/>
<keyword evidence="4" id="KW-1133">Transmembrane helix</keyword>
<evidence type="ECO:0000256" key="2">
    <source>
        <dbReference type="ARBA" id="ARBA00022475"/>
    </source>
</evidence>
<sequence>MKRFALLGALAGLLILTAVVAMEGIADVAHILEQAGWPLLWLVPIHLIALWFDAYGWRVLLAPADPEKHAGTGFLLWVATVREAVTRLLPTAGIGGELVGIRLAWRRVPDSTAVSASIVIEVMVTMFSHYLFALAGVLLLISITQASDHGLLVAIGLLLSLPIPALFAYALRHGAWFTRLESFAQRMLGDDHKLAALIDGARLDAQIRALCRHYGVLVRTLIWQMTGLVVGTLEVWWGLSLLGHPVSFGEALAIEALTLAARQVAFFIPAGLGVQEAVIVLLGTSFGIDPQTSLALALVKRAREVLFGVPALLSWQWVEWRQMRRRVAG</sequence>
<dbReference type="Proteomes" id="UP000253772">
    <property type="component" value="Chromosome c1"/>
</dbReference>
<dbReference type="AlphaFoldDB" id="A0A2L0XB74"/>
<dbReference type="EMBL" id="CP037900">
    <property type="protein sequence ID" value="QBP11359.1"/>
    <property type="molecule type" value="Genomic_DNA"/>
</dbReference>
<protein>
    <submittedName>
        <fullName evidence="6">Uncharacterized protein</fullName>
    </submittedName>
</protein>
<gene>
    <name evidence="6" type="ORF">DDF84_017200</name>
</gene>
<comment type="subcellular location">
    <subcellularLocation>
        <location evidence="1">Cell membrane</location>
        <topology evidence="1">Multi-pass membrane protein</topology>
    </subcellularLocation>
</comment>
<evidence type="ECO:0000313" key="7">
    <source>
        <dbReference type="Proteomes" id="UP000253772"/>
    </source>
</evidence>
<keyword evidence="2" id="KW-1003">Cell membrane</keyword>
<dbReference type="RefSeq" id="WP_017513195.1">
    <property type="nucleotide sequence ID" value="NZ_CP026544.1"/>
</dbReference>
<name>A0A2L0XB74_9BURK</name>
<reference evidence="6 7" key="1">
    <citation type="submission" date="2019-03" db="EMBL/GenBank/DDBJ databases">
        <title>Comparative insights into the high quality Complete genome sequence of highly metal resistant Cupriavidus metallidurans strain BS1 isolated from a gold-copper mine.</title>
        <authorList>
            <person name="Mazhar H.S."/>
            <person name="Rensing C."/>
        </authorList>
    </citation>
    <scope>NUCLEOTIDE SEQUENCE [LARGE SCALE GENOMIC DNA]</scope>
    <source>
        <strain evidence="6 7">BS1</strain>
    </source>
</reference>
<keyword evidence="5" id="KW-0472">Membrane</keyword>
<evidence type="ECO:0000313" key="6">
    <source>
        <dbReference type="EMBL" id="QBP11359.1"/>
    </source>
</evidence>
<evidence type="ECO:0000256" key="1">
    <source>
        <dbReference type="ARBA" id="ARBA00004651"/>
    </source>
</evidence>
<evidence type="ECO:0000256" key="5">
    <source>
        <dbReference type="ARBA" id="ARBA00023136"/>
    </source>
</evidence>
<evidence type="ECO:0000256" key="3">
    <source>
        <dbReference type="ARBA" id="ARBA00022692"/>
    </source>
</evidence>
<organism evidence="6 7">
    <name type="scientific">Cupriavidus metallidurans</name>
    <dbReference type="NCBI Taxonomy" id="119219"/>
    <lineage>
        <taxon>Bacteria</taxon>
        <taxon>Pseudomonadati</taxon>
        <taxon>Pseudomonadota</taxon>
        <taxon>Betaproteobacteria</taxon>
        <taxon>Burkholderiales</taxon>
        <taxon>Burkholderiaceae</taxon>
        <taxon>Cupriavidus</taxon>
    </lineage>
</organism>
<dbReference type="Pfam" id="PF03706">
    <property type="entry name" value="LPG_synthase_TM"/>
    <property type="match status" value="1"/>
</dbReference>
<dbReference type="GO" id="GO:0005886">
    <property type="term" value="C:plasma membrane"/>
    <property type="evidence" value="ECO:0007669"/>
    <property type="project" value="UniProtKB-SubCell"/>
</dbReference>
<accession>A0A2L0XB74</accession>
<dbReference type="InterPro" id="IPR022791">
    <property type="entry name" value="L-PG_synthase/AglD"/>
</dbReference>
<keyword evidence="3" id="KW-0812">Transmembrane</keyword>